<dbReference type="AlphaFoldDB" id="E4ZR89"/>
<feature type="compositionally biased region" description="Polar residues" evidence="1">
    <location>
        <begin position="56"/>
        <end position="67"/>
    </location>
</feature>
<gene>
    <name evidence="2" type="ORF">LEMA_P034280.1</name>
</gene>
<evidence type="ECO:0000313" key="2">
    <source>
        <dbReference type="EMBL" id="CBX93754.1"/>
    </source>
</evidence>
<sequence>MALRRRRRRRRLTIYSLHSLCATLHHYDTLLAKKASSSSSSSSSSFLGNRGEDNFQGGTKSQHSTETVPGDHAMPIDNSPDANIRCWQARHSSGHRGKFPSHDRIVVDGMMTHVMRLMGWLTLMRSRVSRKACLFPEPALRIGGDSSSIRMANLFRNVLPALEPRGRVMTADMQKVANRGVYRARCCVQSCQPISLHPSSDALPLSARRAHPV</sequence>
<dbReference type="InParanoid" id="E4ZR89"/>
<name>E4ZR89_LEPMJ</name>
<dbReference type="EMBL" id="FP929116">
    <property type="protein sequence ID" value="CBX93754.1"/>
    <property type="molecule type" value="Genomic_DNA"/>
</dbReference>
<dbReference type="HOGENOM" id="CLU_1294616_0_0_1"/>
<evidence type="ECO:0000256" key="1">
    <source>
        <dbReference type="SAM" id="MobiDB-lite"/>
    </source>
</evidence>
<dbReference type="Proteomes" id="UP000002668">
    <property type="component" value="Genome"/>
</dbReference>
<evidence type="ECO:0000313" key="3">
    <source>
        <dbReference type="Proteomes" id="UP000002668"/>
    </source>
</evidence>
<reference evidence="3" key="1">
    <citation type="journal article" date="2011" name="Nat. Commun.">
        <title>Effector diversification within compartments of the Leptosphaeria maculans genome affected by Repeat-Induced Point mutations.</title>
        <authorList>
            <person name="Rouxel T."/>
            <person name="Grandaubert J."/>
            <person name="Hane J.K."/>
            <person name="Hoede C."/>
            <person name="van de Wouw A.P."/>
            <person name="Couloux A."/>
            <person name="Dominguez V."/>
            <person name="Anthouard V."/>
            <person name="Bally P."/>
            <person name="Bourras S."/>
            <person name="Cozijnsen A.J."/>
            <person name="Ciuffetti L.M."/>
            <person name="Degrave A."/>
            <person name="Dilmaghani A."/>
            <person name="Duret L."/>
            <person name="Fudal I."/>
            <person name="Goodwin S.B."/>
            <person name="Gout L."/>
            <person name="Glaser N."/>
            <person name="Linglin J."/>
            <person name="Kema G.H.J."/>
            <person name="Lapalu N."/>
            <person name="Lawrence C.B."/>
            <person name="May K."/>
            <person name="Meyer M."/>
            <person name="Ollivier B."/>
            <person name="Poulain J."/>
            <person name="Schoch C.L."/>
            <person name="Simon A."/>
            <person name="Spatafora J.W."/>
            <person name="Stachowiak A."/>
            <person name="Turgeon B.G."/>
            <person name="Tyler B.M."/>
            <person name="Vincent D."/>
            <person name="Weissenbach J."/>
            <person name="Amselem J."/>
            <person name="Quesneville H."/>
            <person name="Oliver R.P."/>
            <person name="Wincker P."/>
            <person name="Balesdent M.-H."/>
            <person name="Howlett B.J."/>
        </authorList>
    </citation>
    <scope>NUCLEOTIDE SEQUENCE [LARGE SCALE GENOMIC DNA]</scope>
    <source>
        <strain evidence="3">JN3 / isolate v23.1.3 / race Av1-4-5-6-7-8</strain>
    </source>
</reference>
<keyword evidence="3" id="KW-1185">Reference proteome</keyword>
<feature type="region of interest" description="Disordered" evidence="1">
    <location>
        <begin position="37"/>
        <end position="72"/>
    </location>
</feature>
<protein>
    <submittedName>
        <fullName evidence="2">Predicted protein</fullName>
    </submittedName>
</protein>
<organism evidence="3">
    <name type="scientific">Leptosphaeria maculans (strain JN3 / isolate v23.1.3 / race Av1-4-5-6-7-8)</name>
    <name type="common">Blackleg fungus</name>
    <name type="synonym">Phoma lingam</name>
    <dbReference type="NCBI Taxonomy" id="985895"/>
    <lineage>
        <taxon>Eukaryota</taxon>
        <taxon>Fungi</taxon>
        <taxon>Dikarya</taxon>
        <taxon>Ascomycota</taxon>
        <taxon>Pezizomycotina</taxon>
        <taxon>Dothideomycetes</taxon>
        <taxon>Pleosporomycetidae</taxon>
        <taxon>Pleosporales</taxon>
        <taxon>Pleosporineae</taxon>
        <taxon>Leptosphaeriaceae</taxon>
        <taxon>Plenodomus</taxon>
        <taxon>Plenodomus lingam/Leptosphaeria maculans species complex</taxon>
    </lineage>
</organism>
<dbReference type="VEuPathDB" id="FungiDB:LEMA_P034280.1"/>
<accession>E4ZR89</accession>
<proteinExistence type="predicted"/>